<keyword evidence="1" id="KW-0812">Transmembrane</keyword>
<feature type="signal peptide" evidence="2">
    <location>
        <begin position="1"/>
        <end position="26"/>
    </location>
</feature>
<comment type="subcellular location">
    <subcellularLocation>
        <location evidence="1">Cell outer membrane</location>
        <topology evidence="1">Multi-pass membrane protein</topology>
    </subcellularLocation>
</comment>
<dbReference type="SUPFAM" id="SSF49464">
    <property type="entry name" value="Carboxypeptidase regulatory domain-like"/>
    <property type="match status" value="1"/>
</dbReference>
<dbReference type="InterPro" id="IPR039426">
    <property type="entry name" value="TonB-dep_rcpt-like"/>
</dbReference>
<dbReference type="InterPro" id="IPR037066">
    <property type="entry name" value="Plug_dom_sf"/>
</dbReference>
<gene>
    <name evidence="4" type="ORF">IAB75_05275</name>
</gene>
<dbReference type="NCBIfam" id="TIGR04057">
    <property type="entry name" value="SusC_RagA_signa"/>
    <property type="match status" value="1"/>
</dbReference>
<accession>A0A940DR55</accession>
<evidence type="ECO:0000259" key="3">
    <source>
        <dbReference type="Pfam" id="PF07715"/>
    </source>
</evidence>
<dbReference type="PROSITE" id="PS52016">
    <property type="entry name" value="TONB_DEPENDENT_REC_3"/>
    <property type="match status" value="1"/>
</dbReference>
<proteinExistence type="inferred from homology"/>
<reference evidence="4" key="1">
    <citation type="submission" date="2020-10" db="EMBL/GenBank/DDBJ databases">
        <authorList>
            <person name="Gilroy R."/>
        </authorList>
    </citation>
    <scope>NUCLEOTIDE SEQUENCE</scope>
    <source>
        <strain evidence="4">G3-8215</strain>
    </source>
</reference>
<keyword evidence="1" id="KW-0813">Transport</keyword>
<dbReference type="NCBIfam" id="TIGR04056">
    <property type="entry name" value="OMP_RagA_SusC"/>
    <property type="match status" value="1"/>
</dbReference>
<dbReference type="Pfam" id="PF13715">
    <property type="entry name" value="CarbopepD_reg_2"/>
    <property type="match status" value="1"/>
</dbReference>
<sequence length="1054" mass="119185">MKQFNRWIRLLCLAFPVCLSHLSVWAQTDVTVSGRVVDDTNGEPLIGVYIAVDGYDGTGTITDTEGRYSFNVGGIPDDAYVKVSYIGYKDEEILLADLMINGTVRMSLENELLDEVVVVGYGVQKKVSSVGSITQTDGAELLKGGNITSVSEALQGKLNGLVAINSSGKPGDNSVQMYIRGKASWQNTDPLVLVDGIERNMNDVDMNEIASISILKDASATAVYGVRGANGVILLTTKRGEEQKPQINFSASFGVKQTTTNMEWADYVTSMKMYNEAVANDNNWDQQIGQSVMRAWENAFATGNYGPYNDVFPQVDWWDELVKPGFSQQYNVNISGGTKFMRYFASVGYQNDGDIYNMQKHADFDPRNYYRRYNWRSNLDFNLTKTTKLSVNIAGKMGYRNDNFAEDVYTRIISAPSNMFPIKYSDGYWGEGTSAGYNPICNMATNGAQLYKTFQGWYDVRLEQKLDFITEGLKVAGKVSYTSSSTTRSSVKTGEIWGNNDFESRNSIIKYYRQYDYSNPILNADGSLTYPMIYEKRWPNDEQIDLPPNVSYDNLDGYSRKLYYEFSLEYNRSFKDHNVSVLALMNRQISDSKSGNVIIFPSYREEWVGRVTYNWKERYLAEMNISYTGSEKFARGERFGLFPSFSLGWVASEEPFIKNSIGDVLTWLKFRYSYGLVGSDAAAARWNYVQLFSSVGEIVLGNTQEISHTPLYTEGDIANLTSTWEKATKQNLGIEFGLFRKLNVTMDLFKEYRRDILMTPQTTSTIVGASFNAINKGETKNHGLELEVRWSDRIARSFNYWAAFTFATSENRIVYRDDPRNADEHLREAGKPIGHQDRYIAIGNYGSIDDVFNYAQTAISGTTPSQVVPGDLVYIDYNGDGIINANDKVVTKELNYPLTTLGLSFGFDWKGLSFSALLYAPLDVYKLQFNEYLWDFPNSNVRVQPNSLDRWTVSTANSSGVIRPTTHLNNAYNKTESTYRYSNYSYLRLKNVELAYSFPKKLLSKVKMSNLQVYVNGNNLLTFWKGDKRVDPETGGVGSYPIVRTYTFGLRVSF</sequence>
<protein>
    <submittedName>
        <fullName evidence="4">TonB-dependent receptor</fullName>
    </submittedName>
</protein>
<keyword evidence="1" id="KW-1134">Transmembrane beta strand</keyword>
<evidence type="ECO:0000313" key="4">
    <source>
        <dbReference type="EMBL" id="MBO8483507.1"/>
    </source>
</evidence>
<dbReference type="SUPFAM" id="SSF56935">
    <property type="entry name" value="Porins"/>
    <property type="match status" value="1"/>
</dbReference>
<reference evidence="4" key="2">
    <citation type="journal article" date="2021" name="PeerJ">
        <title>Extensive microbial diversity within the chicken gut microbiome revealed by metagenomics and culture.</title>
        <authorList>
            <person name="Gilroy R."/>
            <person name="Ravi A."/>
            <person name="Getino M."/>
            <person name="Pursley I."/>
            <person name="Horton D.L."/>
            <person name="Alikhan N.F."/>
            <person name="Baker D."/>
            <person name="Gharbi K."/>
            <person name="Hall N."/>
            <person name="Watson M."/>
            <person name="Adriaenssens E.M."/>
            <person name="Foster-Nyarko E."/>
            <person name="Jarju S."/>
            <person name="Secka A."/>
            <person name="Antonio M."/>
            <person name="Oren A."/>
            <person name="Chaudhuri R.R."/>
            <person name="La Ragione R."/>
            <person name="Hildebrand F."/>
            <person name="Pallen M.J."/>
        </authorList>
    </citation>
    <scope>NUCLEOTIDE SEQUENCE</scope>
    <source>
        <strain evidence="4">G3-8215</strain>
    </source>
</reference>
<comment type="caution">
    <text evidence="4">The sequence shown here is derived from an EMBL/GenBank/DDBJ whole genome shotgun (WGS) entry which is preliminary data.</text>
</comment>
<dbReference type="InterPro" id="IPR008969">
    <property type="entry name" value="CarboxyPept-like_regulatory"/>
</dbReference>
<organism evidence="4 5">
    <name type="scientific">Candidatus Cryptobacteroides avicola</name>
    <dbReference type="NCBI Taxonomy" id="2840757"/>
    <lineage>
        <taxon>Bacteria</taxon>
        <taxon>Pseudomonadati</taxon>
        <taxon>Bacteroidota</taxon>
        <taxon>Bacteroidia</taxon>
        <taxon>Bacteroidales</taxon>
        <taxon>Candidatus Cryptobacteroides</taxon>
    </lineage>
</organism>
<feature type="chain" id="PRO_5037714756" evidence="2">
    <location>
        <begin position="27"/>
        <end position="1054"/>
    </location>
</feature>
<dbReference type="InterPro" id="IPR012910">
    <property type="entry name" value="Plug_dom"/>
</dbReference>
<dbReference type="Gene3D" id="2.170.130.10">
    <property type="entry name" value="TonB-dependent receptor, plug domain"/>
    <property type="match status" value="1"/>
</dbReference>
<evidence type="ECO:0000256" key="1">
    <source>
        <dbReference type="PROSITE-ProRule" id="PRU01360"/>
    </source>
</evidence>
<evidence type="ECO:0000313" key="5">
    <source>
        <dbReference type="Proteomes" id="UP000725002"/>
    </source>
</evidence>
<feature type="domain" description="TonB-dependent receptor plug" evidence="3">
    <location>
        <begin position="127"/>
        <end position="232"/>
    </location>
</feature>
<dbReference type="Pfam" id="PF07715">
    <property type="entry name" value="Plug"/>
    <property type="match status" value="1"/>
</dbReference>
<name>A0A940DR55_9BACT</name>
<keyword evidence="1" id="KW-0472">Membrane</keyword>
<comment type="similarity">
    <text evidence="1">Belongs to the TonB-dependent receptor family.</text>
</comment>
<dbReference type="InterPro" id="IPR023996">
    <property type="entry name" value="TonB-dep_OMP_SusC/RagA"/>
</dbReference>
<dbReference type="FunFam" id="2.170.130.10:FF:000003">
    <property type="entry name" value="SusC/RagA family TonB-linked outer membrane protein"/>
    <property type="match status" value="1"/>
</dbReference>
<keyword evidence="4" id="KW-0675">Receptor</keyword>
<dbReference type="InterPro" id="IPR023997">
    <property type="entry name" value="TonB-dep_OMP_SusC/RagA_CS"/>
</dbReference>
<keyword evidence="1" id="KW-0998">Cell outer membrane</keyword>
<dbReference type="AlphaFoldDB" id="A0A940DR55"/>
<dbReference type="Gene3D" id="2.60.40.1120">
    <property type="entry name" value="Carboxypeptidase-like, regulatory domain"/>
    <property type="match status" value="1"/>
</dbReference>
<dbReference type="GO" id="GO:0009279">
    <property type="term" value="C:cell outer membrane"/>
    <property type="evidence" value="ECO:0007669"/>
    <property type="project" value="UniProtKB-SubCell"/>
</dbReference>
<dbReference type="EMBL" id="JADILV010000036">
    <property type="protein sequence ID" value="MBO8483507.1"/>
    <property type="molecule type" value="Genomic_DNA"/>
</dbReference>
<keyword evidence="2" id="KW-0732">Signal</keyword>
<evidence type="ECO:0000256" key="2">
    <source>
        <dbReference type="SAM" id="SignalP"/>
    </source>
</evidence>
<dbReference type="Proteomes" id="UP000725002">
    <property type="component" value="Unassembled WGS sequence"/>
</dbReference>